<dbReference type="SMART" id="SM00855">
    <property type="entry name" value="PGAM"/>
    <property type="match status" value="1"/>
</dbReference>
<sequence>MGRAPAYVFVVRHGNRLDAANKQWHLHSPTPYDPPLTYSGWTQSKALGARIGEILREREIQDAAEHSQSQAKKRRRRRFKVVIHSSPFIRCVQTAIGISAGLATIPPLAASEGTPDASPALKPQHPPNGPSPSPHQRPTINTNITRGSPLALLPRTDGRSSSVQLPVEPLEIQKSVIRVDAFLGEWLTPTYFELITPPPSSSLMIASAKAELLRREDYSNLLQNHHHHVHSNSGSGQMWGMDYRTSSMSQTPNGSNGALRGLDNLASLAGSLPRSGSIASNASESSSQSRISSSQSGGYIPLRPAYAISHSSEIPKGYVYHARDYCLDVDYQWDSTREPLDWGSGGQFGEEWTEMHKRFRRGVQKLVDWYSTTENPTEMVTREKRRVTEKSSDDNECAVDDAEDDDVEAVVILVSHGAGCNALIGAITHQPVLMDVGLASLTMAVRKSGKGEDIDSAELPALDLEDGSSASHPRGLIPIHEYYDLRIFAATDHLHSHTPTSSRSPSVANINRGRHSNTFSSPLSGVFGDGSPNRSSSATANLSSARRDSGSASSFSRPGISSNGLYGITVGSGVTSFSRTSRLARSPSIGLWSPVRRDESPDEEDEEDDVFPNFDAYEPVSPSARSNGDSGDPSVARNNSIHGIGDLGSPVGDGQPEKVSTSRQLGSGAGGLWGMSSPRPPGEAERLRDMSSTKRRWTVNERAG</sequence>
<dbReference type="InterPro" id="IPR013078">
    <property type="entry name" value="His_Pase_superF_clade-1"/>
</dbReference>
<protein>
    <submittedName>
        <fullName evidence="2">Phosphoglycerate mutase</fullName>
    </submittedName>
</protein>
<evidence type="ECO:0000256" key="1">
    <source>
        <dbReference type="SAM" id="MobiDB-lite"/>
    </source>
</evidence>
<keyword evidence="3" id="KW-1185">Reference proteome</keyword>
<name>A0AA38RLW8_9PEZI</name>
<dbReference type="AlphaFoldDB" id="A0AA38RLW8"/>
<feature type="region of interest" description="Disordered" evidence="1">
    <location>
        <begin position="592"/>
        <end position="704"/>
    </location>
</feature>
<feature type="region of interest" description="Disordered" evidence="1">
    <location>
        <begin position="276"/>
        <end position="296"/>
    </location>
</feature>
<dbReference type="InterPro" id="IPR029033">
    <property type="entry name" value="His_PPase_superfam"/>
</dbReference>
<dbReference type="Gene3D" id="3.40.50.1240">
    <property type="entry name" value="Phosphoglycerate mutase-like"/>
    <property type="match status" value="2"/>
</dbReference>
<dbReference type="InterPro" id="IPR051710">
    <property type="entry name" value="Phosphatase_SH3-domain"/>
</dbReference>
<feature type="region of interest" description="Disordered" evidence="1">
    <location>
        <begin position="109"/>
        <end position="151"/>
    </location>
</feature>
<comment type="caution">
    <text evidence="2">The sequence shown here is derived from an EMBL/GenBank/DDBJ whole genome shotgun (WGS) entry which is preliminary data.</text>
</comment>
<organism evidence="2 3">
    <name type="scientific">Pleurostoma richardsiae</name>
    <dbReference type="NCBI Taxonomy" id="41990"/>
    <lineage>
        <taxon>Eukaryota</taxon>
        <taxon>Fungi</taxon>
        <taxon>Dikarya</taxon>
        <taxon>Ascomycota</taxon>
        <taxon>Pezizomycotina</taxon>
        <taxon>Sordariomycetes</taxon>
        <taxon>Sordariomycetidae</taxon>
        <taxon>Calosphaeriales</taxon>
        <taxon>Pleurostomataceae</taxon>
        <taxon>Pleurostoma</taxon>
    </lineage>
</organism>
<feature type="compositionally biased region" description="Low complexity" evidence="1">
    <location>
        <begin position="497"/>
        <end position="506"/>
    </location>
</feature>
<dbReference type="PANTHER" id="PTHR16469:SF27">
    <property type="entry name" value="UBIQUITIN-ASSOCIATED AND SH3 DOMAIN-CONTAINING BA-RELATED"/>
    <property type="match status" value="1"/>
</dbReference>
<evidence type="ECO:0000313" key="3">
    <source>
        <dbReference type="Proteomes" id="UP001174694"/>
    </source>
</evidence>
<feature type="compositionally biased region" description="Pro residues" evidence="1">
    <location>
        <begin position="124"/>
        <end position="135"/>
    </location>
</feature>
<feature type="compositionally biased region" description="Acidic residues" evidence="1">
    <location>
        <begin position="600"/>
        <end position="610"/>
    </location>
</feature>
<feature type="compositionally biased region" description="Basic and acidic residues" evidence="1">
    <location>
        <begin position="682"/>
        <end position="692"/>
    </location>
</feature>
<feature type="region of interest" description="Disordered" evidence="1">
    <location>
        <begin position="495"/>
        <end position="558"/>
    </location>
</feature>
<feature type="compositionally biased region" description="Polar residues" evidence="1">
    <location>
        <begin position="532"/>
        <end position="542"/>
    </location>
</feature>
<reference evidence="2" key="1">
    <citation type="submission" date="2022-07" db="EMBL/GenBank/DDBJ databases">
        <title>Fungi with potential for degradation of polypropylene.</title>
        <authorList>
            <person name="Gostincar C."/>
        </authorList>
    </citation>
    <scope>NUCLEOTIDE SEQUENCE</scope>
    <source>
        <strain evidence="2">EXF-13308</strain>
    </source>
</reference>
<accession>A0AA38RLW8</accession>
<evidence type="ECO:0000313" key="2">
    <source>
        <dbReference type="EMBL" id="KAJ9150696.1"/>
    </source>
</evidence>
<dbReference type="EMBL" id="JANBVO010000007">
    <property type="protein sequence ID" value="KAJ9150696.1"/>
    <property type="molecule type" value="Genomic_DNA"/>
</dbReference>
<proteinExistence type="predicted"/>
<dbReference type="SUPFAM" id="SSF53254">
    <property type="entry name" value="Phosphoglycerate mutase-like"/>
    <property type="match status" value="1"/>
</dbReference>
<dbReference type="CDD" id="cd07040">
    <property type="entry name" value="HP"/>
    <property type="match status" value="1"/>
</dbReference>
<dbReference type="Proteomes" id="UP001174694">
    <property type="component" value="Unassembled WGS sequence"/>
</dbReference>
<dbReference type="PANTHER" id="PTHR16469">
    <property type="entry name" value="UBIQUITIN-ASSOCIATED AND SH3 DOMAIN-CONTAINING BA-RELATED"/>
    <property type="match status" value="1"/>
</dbReference>
<gene>
    <name evidence="2" type="ORF">NKR23_g3443</name>
</gene>